<accession>A0A250JBW1</accession>
<dbReference type="EMBL" id="CP022098">
    <property type="protein sequence ID" value="ATB40666.1"/>
    <property type="molecule type" value="Genomic_DNA"/>
</dbReference>
<organism evidence="2 3">
    <name type="scientific">Cystobacter fuscus</name>
    <dbReference type="NCBI Taxonomy" id="43"/>
    <lineage>
        <taxon>Bacteria</taxon>
        <taxon>Pseudomonadati</taxon>
        <taxon>Myxococcota</taxon>
        <taxon>Myxococcia</taxon>
        <taxon>Myxococcales</taxon>
        <taxon>Cystobacterineae</taxon>
        <taxon>Archangiaceae</taxon>
        <taxon>Cystobacter</taxon>
    </lineage>
</organism>
<feature type="chain" id="PRO_5013032781" evidence="1">
    <location>
        <begin position="21"/>
        <end position="422"/>
    </location>
</feature>
<dbReference type="AlphaFoldDB" id="A0A250JBW1"/>
<dbReference type="Proteomes" id="UP000217257">
    <property type="component" value="Chromosome"/>
</dbReference>
<gene>
    <name evidence="2" type="ORF">CYFUS_006117</name>
</gene>
<protein>
    <submittedName>
        <fullName evidence="2">Uncharacterized protein</fullName>
    </submittedName>
</protein>
<dbReference type="SUPFAM" id="SSF55486">
    <property type="entry name" value="Metalloproteases ('zincins'), catalytic domain"/>
    <property type="match status" value="1"/>
</dbReference>
<evidence type="ECO:0000313" key="3">
    <source>
        <dbReference type="Proteomes" id="UP000217257"/>
    </source>
</evidence>
<evidence type="ECO:0000256" key="1">
    <source>
        <dbReference type="SAM" id="SignalP"/>
    </source>
</evidence>
<proteinExistence type="predicted"/>
<reference evidence="2 3" key="1">
    <citation type="submission" date="2017-06" db="EMBL/GenBank/DDBJ databases">
        <title>Sequencing and comparative analysis of myxobacterial genomes.</title>
        <authorList>
            <person name="Rupp O."/>
            <person name="Goesmann A."/>
            <person name="Sogaard-Andersen L."/>
        </authorList>
    </citation>
    <scope>NUCLEOTIDE SEQUENCE [LARGE SCALE GENOMIC DNA]</scope>
    <source>
        <strain evidence="2 3">DSM 52655</strain>
    </source>
</reference>
<sequence>MVRKLTAAATALATLVVSCAPETSQPMKVRALVLSSNGEYTPTEVELKTVTDVASLEGKVARFVGSASIQLSGNDPEVQAATTEDALRRAMTKDAGRPITASFIPDALGVLTPADFHSWNVTTTYYNLERAWEYFNTVANVPQAELPQTPVYYFPEFILGELSDKPQRDNALFFAPMGAFMVLPFDTLQKAPLAINASILTHEYAHLVFNRRVFDGRALPPPLTVWSQDGFTPGLNVIKAMDEGIADYHAYVASCATRFGCNTRVLSTTYDDALVASRDLATPRCMDALLYNQLTNANLAEAAGLEYRVGTLLAHALYRSAGTEAERQALVRALVATYSDPDGAKYGFNQLASSFLNSQDQFTLAVAAKAIVQHLPAGSTLQAQVCNNFVNILQIPASALTGTNACPASTVPGDCPSIYTTP</sequence>
<keyword evidence="1" id="KW-0732">Signal</keyword>
<evidence type="ECO:0000313" key="2">
    <source>
        <dbReference type="EMBL" id="ATB40666.1"/>
    </source>
</evidence>
<dbReference type="PROSITE" id="PS51257">
    <property type="entry name" value="PROKAR_LIPOPROTEIN"/>
    <property type="match status" value="1"/>
</dbReference>
<name>A0A250JBW1_9BACT</name>
<feature type="signal peptide" evidence="1">
    <location>
        <begin position="1"/>
        <end position="20"/>
    </location>
</feature>
<dbReference type="RefSeq" id="WP_095988494.1">
    <property type="nucleotide sequence ID" value="NZ_CP022098.1"/>
</dbReference>
<dbReference type="KEGG" id="cfus:CYFUS_006117"/>